<dbReference type="PANTHER" id="PTHR10039:SF10">
    <property type="entry name" value="NACHT DOMAIN-CONTAINING PROTEIN"/>
    <property type="match status" value="1"/>
</dbReference>
<dbReference type="OrthoDB" id="163438at2759"/>
<dbReference type="SMART" id="SM00248">
    <property type="entry name" value="ANK"/>
    <property type="match status" value="3"/>
</dbReference>
<comment type="caution">
    <text evidence="4">The sequence shown here is derived from an EMBL/GenBank/DDBJ whole genome shotgun (WGS) entry which is preliminary data.</text>
</comment>
<dbReference type="GeneID" id="70292101"/>
<dbReference type="SUPFAM" id="SSF52540">
    <property type="entry name" value="P-loop containing nucleoside triphosphate hydrolases"/>
    <property type="match status" value="1"/>
</dbReference>
<dbReference type="SUPFAM" id="SSF48403">
    <property type="entry name" value="Ankyrin repeat"/>
    <property type="match status" value="1"/>
</dbReference>
<keyword evidence="1" id="KW-0677">Repeat</keyword>
<dbReference type="Gene3D" id="3.40.50.300">
    <property type="entry name" value="P-loop containing nucleotide triphosphate hydrolases"/>
    <property type="match status" value="1"/>
</dbReference>
<evidence type="ECO:0000313" key="5">
    <source>
        <dbReference type="Proteomes" id="UP000887229"/>
    </source>
</evidence>
<dbReference type="Pfam" id="PF24883">
    <property type="entry name" value="NPHP3_N"/>
    <property type="match status" value="1"/>
</dbReference>
<dbReference type="InterPro" id="IPR027417">
    <property type="entry name" value="P-loop_NTPase"/>
</dbReference>
<dbReference type="Proteomes" id="UP000887229">
    <property type="component" value="Unassembled WGS sequence"/>
</dbReference>
<evidence type="ECO:0000256" key="2">
    <source>
        <dbReference type="SAM" id="MobiDB-lite"/>
    </source>
</evidence>
<dbReference type="InterPro" id="IPR056884">
    <property type="entry name" value="NPHP3-like_N"/>
</dbReference>
<organism evidence="4 5">
    <name type="scientific">Emericellopsis atlantica</name>
    <dbReference type="NCBI Taxonomy" id="2614577"/>
    <lineage>
        <taxon>Eukaryota</taxon>
        <taxon>Fungi</taxon>
        <taxon>Dikarya</taxon>
        <taxon>Ascomycota</taxon>
        <taxon>Pezizomycotina</taxon>
        <taxon>Sordariomycetes</taxon>
        <taxon>Hypocreomycetidae</taxon>
        <taxon>Hypocreales</taxon>
        <taxon>Bionectriaceae</taxon>
        <taxon>Emericellopsis</taxon>
    </lineage>
</organism>
<proteinExistence type="predicted"/>
<dbReference type="Gene3D" id="1.25.40.20">
    <property type="entry name" value="Ankyrin repeat-containing domain"/>
    <property type="match status" value="1"/>
</dbReference>
<sequence length="1209" mass="137411">MGWLSDRLRRHKRCQDDHTSVEVAVRQEGELAITEHSQPQSEETTIIGQTLPRRQAHRPQIGEVTVGEQASQEQEPVVQRPAPGSEQQRETGSSSCHASSSDPWSAAYQEAFGQLSEELNGMLKSGRNLEELFRHLNEANQLHKDESLLRRGMERIQKPIKYLEMMVSLTSPLASVHPASSVAFGIVQSVTTLAIGVCGVEERLNQQITRMLEHINIIDGCDALDRKSDGDVPIHMALVLVYKDLLLFYHEVIQVLAKKSTALAWMSEQLNARIPPVVEDFLRHSDQLRQHIDNATAAIIRNIEEWVVEETIKQSLGNQKISQLDAFHKGLKQKMAPSACSWVGEDPTFRQWYDNAASRPLVILGDMGCGKTVTMSYLIEHVKRLNKVQIPRPITVYHYCRDDETGNDLYIYSSLLQQLMQHQPRLKIQFHQWFKDLQGEGELWPTQDVELLSAFFFTCVDTLERPLFALIDGLDECEEGTRERLVARLRHHSAANPKLRVCMSTRYQEDVQRSLQGSLEIRMHHDESRDDTIVCHLVTTQLPRLKGESRHLVISKLSKLAKGSAIWVQTAVNLLAKKKVTQLDELGIFLRHELPESELSDLYAKLFSQVTENDEDNMGILTFALEALALAERPLSISELSWAVAQRRFENQVASVQDYERRIDTERALELCIPFVAGIDYETRSARQIRLMHQSVREMVLQAAPSQWAHLRASSAGQGAVHVRSCQRLHDRQQRQLELHGQAVRACVRYCLMADLENLTLFTEEECQTQALDEMPGACVFEDEHEMDGDPVQGGASGPDAEEHFFNPSDRGFGELFTYSSCYWLHHLRRAGDQHGLALADILALTAREARRAQNWWDQFYRPDCSLRPDESQSRPETLETLPIVFLYGSDTLALEMLDFVTKETDAHSMATQTRNAVKDLLRSMDLRRLPLLLRYSPDQNLQMTMDLFSEVMRHWARMHRGLSAEAQKDFETVFDHIAGAFELMVQQQWGNQMLCSAASYGCLPMMERLFAAARSNPALGAEMLRAPHRDAASRFKTAFHHQSIGDAAWNGRTAAVAFLLEQEGIDAHLRYVDVVGNNVFHKAARCGDVEMFRLLASRFPEGVNHRNKDDDMPIQVLVFERSKHRVVKFLLEEAHADVRCGITAPDGHWKEPLRMATRYGDLDMCRILVRSGGADPMSVFERQGDTLAFKDPIEDMEVAAQLRQCLLS</sequence>
<feature type="domain" description="Nephrocystin 3-like N-terminal" evidence="3">
    <location>
        <begin position="339"/>
        <end position="506"/>
    </location>
</feature>
<feature type="compositionally biased region" description="Polar residues" evidence="2">
    <location>
        <begin position="90"/>
        <end position="102"/>
    </location>
</feature>
<dbReference type="InterPro" id="IPR036770">
    <property type="entry name" value="Ankyrin_rpt-contain_sf"/>
</dbReference>
<evidence type="ECO:0000259" key="3">
    <source>
        <dbReference type="Pfam" id="PF24883"/>
    </source>
</evidence>
<dbReference type="PANTHER" id="PTHR10039">
    <property type="entry name" value="AMELOGENIN"/>
    <property type="match status" value="1"/>
</dbReference>
<reference evidence="4" key="1">
    <citation type="journal article" date="2021" name="IMA Fungus">
        <title>Genomic characterization of three marine fungi, including Emericellopsis atlantica sp. nov. with signatures of a generalist lifestyle and marine biomass degradation.</title>
        <authorList>
            <person name="Hagestad O.C."/>
            <person name="Hou L."/>
            <person name="Andersen J.H."/>
            <person name="Hansen E.H."/>
            <person name="Altermark B."/>
            <person name="Li C."/>
            <person name="Kuhnert E."/>
            <person name="Cox R.J."/>
            <person name="Crous P.W."/>
            <person name="Spatafora J.W."/>
            <person name="Lail K."/>
            <person name="Amirebrahimi M."/>
            <person name="Lipzen A."/>
            <person name="Pangilinan J."/>
            <person name="Andreopoulos W."/>
            <person name="Hayes R.D."/>
            <person name="Ng V."/>
            <person name="Grigoriev I.V."/>
            <person name="Jackson S.A."/>
            <person name="Sutton T.D.S."/>
            <person name="Dobson A.D.W."/>
            <person name="Rama T."/>
        </authorList>
    </citation>
    <scope>NUCLEOTIDE SEQUENCE</scope>
    <source>
        <strain evidence="4">TS7</strain>
    </source>
</reference>
<evidence type="ECO:0000256" key="1">
    <source>
        <dbReference type="ARBA" id="ARBA00022737"/>
    </source>
</evidence>
<dbReference type="EMBL" id="MU251252">
    <property type="protein sequence ID" value="KAG9255094.1"/>
    <property type="molecule type" value="Genomic_DNA"/>
</dbReference>
<dbReference type="AlphaFoldDB" id="A0A9P7ZMZ4"/>
<feature type="region of interest" description="Disordered" evidence="2">
    <location>
        <begin position="64"/>
        <end position="102"/>
    </location>
</feature>
<gene>
    <name evidence="4" type="ORF">F5Z01DRAFT_621309</name>
</gene>
<feature type="region of interest" description="Disordered" evidence="2">
    <location>
        <begin position="1"/>
        <end position="20"/>
    </location>
</feature>
<dbReference type="InterPro" id="IPR002110">
    <property type="entry name" value="Ankyrin_rpt"/>
</dbReference>
<evidence type="ECO:0000313" key="4">
    <source>
        <dbReference type="EMBL" id="KAG9255094.1"/>
    </source>
</evidence>
<name>A0A9P7ZMZ4_9HYPO</name>
<dbReference type="RefSeq" id="XP_046119018.1">
    <property type="nucleotide sequence ID" value="XM_046261198.1"/>
</dbReference>
<accession>A0A9P7ZMZ4</accession>
<keyword evidence="5" id="KW-1185">Reference proteome</keyword>
<protein>
    <submittedName>
        <fullName evidence="4">Wd-repeat protein</fullName>
    </submittedName>
</protein>